<dbReference type="OrthoDB" id="2831558at2759"/>
<feature type="compositionally biased region" description="Acidic residues" evidence="1">
    <location>
        <begin position="1247"/>
        <end position="1274"/>
    </location>
</feature>
<feature type="compositionally biased region" description="Acidic residues" evidence="1">
    <location>
        <begin position="511"/>
        <end position="520"/>
    </location>
</feature>
<feature type="region of interest" description="Disordered" evidence="1">
    <location>
        <begin position="1109"/>
        <end position="1298"/>
    </location>
</feature>
<feature type="compositionally biased region" description="Basic and acidic residues" evidence="1">
    <location>
        <begin position="1141"/>
        <end position="1150"/>
    </location>
</feature>
<feature type="compositionally biased region" description="Basic residues" evidence="1">
    <location>
        <begin position="972"/>
        <end position="984"/>
    </location>
</feature>
<feature type="region of interest" description="Disordered" evidence="1">
    <location>
        <begin position="957"/>
        <end position="1032"/>
    </location>
</feature>
<dbReference type="Pfam" id="PF01636">
    <property type="entry name" value="APH"/>
    <property type="match status" value="1"/>
</dbReference>
<reference evidence="3" key="1">
    <citation type="submission" date="2021-03" db="EMBL/GenBank/DDBJ databases">
        <authorList>
            <person name="Tagirdzhanova G."/>
        </authorList>
    </citation>
    <scope>NUCLEOTIDE SEQUENCE</scope>
</reference>
<dbReference type="InterPro" id="IPR011009">
    <property type="entry name" value="Kinase-like_dom_sf"/>
</dbReference>
<feature type="region of interest" description="Disordered" evidence="1">
    <location>
        <begin position="485"/>
        <end position="538"/>
    </location>
</feature>
<dbReference type="Gene3D" id="3.30.200.20">
    <property type="entry name" value="Phosphorylase Kinase, domain 1"/>
    <property type="match status" value="1"/>
</dbReference>
<feature type="compositionally biased region" description="Polar residues" evidence="1">
    <location>
        <begin position="1235"/>
        <end position="1246"/>
    </location>
</feature>
<dbReference type="PANTHER" id="PTHR21310:SF51">
    <property type="entry name" value="AMINOGLYCOSIDE PHOSPHOTRANSFERASE DOMAIN-CONTAINING PROTEIN"/>
    <property type="match status" value="1"/>
</dbReference>
<evidence type="ECO:0000313" key="3">
    <source>
        <dbReference type="EMBL" id="CAF9943501.1"/>
    </source>
</evidence>
<feature type="domain" description="Aminoglycoside phosphotransferase" evidence="2">
    <location>
        <begin position="106"/>
        <end position="360"/>
    </location>
</feature>
<keyword evidence="4" id="KW-1185">Reference proteome</keyword>
<dbReference type="SUPFAM" id="SSF56112">
    <property type="entry name" value="Protein kinase-like (PK-like)"/>
    <property type="match status" value="1"/>
</dbReference>
<feature type="region of interest" description="Disordered" evidence="1">
    <location>
        <begin position="864"/>
        <end position="885"/>
    </location>
</feature>
<dbReference type="InterPro" id="IPR002575">
    <property type="entry name" value="Aminoglycoside_PTrfase"/>
</dbReference>
<comment type="caution">
    <text evidence="3">The sequence shown here is derived from an EMBL/GenBank/DDBJ whole genome shotgun (WGS) entry which is preliminary data.</text>
</comment>
<evidence type="ECO:0000256" key="1">
    <source>
        <dbReference type="SAM" id="MobiDB-lite"/>
    </source>
</evidence>
<proteinExistence type="predicted"/>
<evidence type="ECO:0000259" key="2">
    <source>
        <dbReference type="Pfam" id="PF01636"/>
    </source>
</evidence>
<feature type="compositionally biased region" description="Basic and acidic residues" evidence="1">
    <location>
        <begin position="1172"/>
        <end position="1187"/>
    </location>
</feature>
<feature type="compositionally biased region" description="Acidic residues" evidence="1">
    <location>
        <begin position="1161"/>
        <end position="1171"/>
    </location>
</feature>
<feature type="compositionally biased region" description="Acidic residues" evidence="1">
    <location>
        <begin position="1284"/>
        <end position="1294"/>
    </location>
</feature>
<sequence>MAYPSHKNDQISMLGLYEEDMNRFGRMLRTMNLDSIPDFASNVRQYGHRSTGNSPIQDTPEPCLISCKIINPPLCGSFHIVFPIEFADGVKWMLKISANGDHFDSVAAAALASEAQTMQMLRRETSIPVPVVYAFDASSNNALSTPFILMEKLGGRPLTHLWFDSEKPKARLEHFRVKALQSLAKAMVQLNKFTLNTGGSLVFDSDGTPVGLGGAKVLDGVASFNKARVSEVHQEECDEGGDITPDETSVDAAMSKNLNMTGCGQADADNSDDDDIICERGPFNYSKAYFLSNLDRSDPAFRADAYERGTDMSLRLFIEWAFAESRNHERRFVLAHPDLDVQNILAAEDGTLTGLIDWDGVAAVPREVGCAQYPLWLMRDWVPLRYNYNTEKGEPCEDAGYEESSPAELASYRAIYAQMMEVEVEKMTGGPDKTTTIGTLPKHEADLTRRSLIMRSLDLSAGDPWAALRTVNHIIDQIEDLTAPNWEETDSDLDTDSSYSSASDSDRIIDGDCDEEDTEAEVPTTSEQSFSGVRGDTSAHQANQEYGGMACVVSEVSVKAGRSSWGVAERKQVPSNSLEAYQTDFEEPKTKDSSKVALQEYSSTPSAPLGWTRRLLRFGCDTAEKSLRRIAKIGYALKDNADEMVDMATADEVQHAEDFGEIELGQVVDSDTREQICVVEFSEDTGTKVLKHILSAQDTGGLDQLNKDQSIETAAAVQETPSNQAVDSDQVERIALTQAAIEPQDIPLRKAELLQAARTEKKAERKAHYRHHKAAIKKELKVWEHIALAVWRRGISLEQLQMNQGKIARWVVDTLGAEQEHEDGLTANIDLSPETEETAAAARMMDSNAATLSLLEDNLILSRAEQEEGSPGEKALQTAKAKRDEPLEASKVSIAGVVGNNGLESKVHQISLEKGVVTPQDGSPQKNSIFDIFEDNEDEPAPPIAISSTTQHQAGLYRAQNSRTSKPDGCTKRTKNRPAAKRGKMSPALRNENPSSSKLSAYTSGSNTLVTTNQSEVPSEEEELAGGSIVGRKNMMLREEAAWGPTKAIEMQQLSESSSTSGDHVTQAEAKASYGLRALCKSGASYISQIFFNHNQSKEDKVCLSPGSSVFSDSGQEEGGSDIGDAHSSATSLSDSEAEDRENAKIKEDKDDTPELTAIAVDEDGEGEDSGNDGHEENYEDGREGRINEAIGQTNHHSPAAVTKGSFKEHTSVHSHAPQGVCRPYSGDWVEANGINETTEAGSLNATDDEAQVGEVTEPGDGENGDDANHEDDQENRAGKDQGEESSIDGDAPEFEDHGGFDHYTICNLLGMGELDELRLLRLKDGFLKLLEQY</sequence>
<feature type="compositionally biased region" description="Polar residues" evidence="1">
    <location>
        <begin position="992"/>
        <end position="1017"/>
    </location>
</feature>
<evidence type="ECO:0000313" key="4">
    <source>
        <dbReference type="Proteomes" id="UP000664203"/>
    </source>
</evidence>
<dbReference type="PANTHER" id="PTHR21310">
    <property type="entry name" value="AMINOGLYCOSIDE PHOSPHOTRANSFERASE-RELATED-RELATED"/>
    <property type="match status" value="1"/>
</dbReference>
<dbReference type="EMBL" id="CAJPDR010001071">
    <property type="protein sequence ID" value="CAF9943501.1"/>
    <property type="molecule type" value="Genomic_DNA"/>
</dbReference>
<dbReference type="InterPro" id="IPR051678">
    <property type="entry name" value="AGP_Transferase"/>
</dbReference>
<dbReference type="Proteomes" id="UP000664203">
    <property type="component" value="Unassembled WGS sequence"/>
</dbReference>
<organism evidence="3 4">
    <name type="scientific">Alectoria fallacina</name>
    <dbReference type="NCBI Taxonomy" id="1903189"/>
    <lineage>
        <taxon>Eukaryota</taxon>
        <taxon>Fungi</taxon>
        <taxon>Dikarya</taxon>
        <taxon>Ascomycota</taxon>
        <taxon>Pezizomycotina</taxon>
        <taxon>Lecanoromycetes</taxon>
        <taxon>OSLEUM clade</taxon>
        <taxon>Lecanoromycetidae</taxon>
        <taxon>Lecanorales</taxon>
        <taxon>Lecanorineae</taxon>
        <taxon>Parmeliaceae</taxon>
        <taxon>Alectoria</taxon>
    </lineage>
</organism>
<protein>
    <recommendedName>
        <fullName evidence="2">Aminoglycoside phosphotransferase domain-containing protein</fullName>
    </recommendedName>
</protein>
<name>A0A8H3PK43_9LECA</name>
<accession>A0A8H3PK43</accession>
<gene>
    <name evidence="3" type="ORF">ALECFALPRED_000516</name>
</gene>